<dbReference type="AlphaFoldDB" id="A0A3S0ZDP5"/>
<feature type="compositionally biased region" description="Basic and acidic residues" evidence="1">
    <location>
        <begin position="80"/>
        <end position="90"/>
    </location>
</feature>
<feature type="region of interest" description="Disordered" evidence="1">
    <location>
        <begin position="1"/>
        <end position="21"/>
    </location>
</feature>
<keyword evidence="3" id="KW-1185">Reference proteome</keyword>
<feature type="compositionally biased region" description="Basic and acidic residues" evidence="1">
    <location>
        <begin position="115"/>
        <end position="130"/>
    </location>
</feature>
<feature type="compositionally biased region" description="Basic and acidic residues" evidence="1">
    <location>
        <begin position="164"/>
        <end position="179"/>
    </location>
</feature>
<sequence length="187" mass="20683">MDKVNPEDKSTPSPPEQDLEEDFIVLDSLNEEEIDFCSPNFNPSLALKSENIVVPSPDIMTFKSLSSYEDAVKRRQSSATKERDKKDARPCRSSNQPTKNKPGLKIDSGVLSSRPKCDKGLKSTNERDSSSSRSNLKPTSDGDKGRGIKEPERGRQSQSAVLKLIKDHRTDDLHQEIRSAEAGGSIP</sequence>
<gene>
    <name evidence="2" type="ORF">EGW08_015669</name>
</gene>
<evidence type="ECO:0000313" key="3">
    <source>
        <dbReference type="Proteomes" id="UP000271974"/>
    </source>
</evidence>
<dbReference type="OrthoDB" id="10002367at2759"/>
<protein>
    <submittedName>
        <fullName evidence="2">Uncharacterized protein</fullName>
    </submittedName>
</protein>
<name>A0A3S0ZDP5_ELYCH</name>
<evidence type="ECO:0000256" key="1">
    <source>
        <dbReference type="SAM" id="MobiDB-lite"/>
    </source>
</evidence>
<comment type="caution">
    <text evidence="2">The sequence shown here is derived from an EMBL/GenBank/DDBJ whole genome shotgun (WGS) entry which is preliminary data.</text>
</comment>
<feature type="non-terminal residue" evidence="2">
    <location>
        <position position="187"/>
    </location>
</feature>
<feature type="region of interest" description="Disordered" evidence="1">
    <location>
        <begin position="63"/>
        <end position="187"/>
    </location>
</feature>
<reference evidence="2 3" key="1">
    <citation type="submission" date="2019-01" db="EMBL/GenBank/DDBJ databases">
        <title>A draft genome assembly of the solar-powered sea slug Elysia chlorotica.</title>
        <authorList>
            <person name="Cai H."/>
            <person name="Li Q."/>
            <person name="Fang X."/>
            <person name="Li J."/>
            <person name="Curtis N.E."/>
            <person name="Altenburger A."/>
            <person name="Shibata T."/>
            <person name="Feng M."/>
            <person name="Maeda T."/>
            <person name="Schwartz J.A."/>
            <person name="Shigenobu S."/>
            <person name="Lundholm N."/>
            <person name="Nishiyama T."/>
            <person name="Yang H."/>
            <person name="Hasebe M."/>
            <person name="Li S."/>
            <person name="Pierce S.K."/>
            <person name="Wang J."/>
        </authorList>
    </citation>
    <scope>NUCLEOTIDE SEQUENCE [LARGE SCALE GENOMIC DNA]</scope>
    <source>
        <strain evidence="2">EC2010</strain>
        <tissue evidence="2">Whole organism of an adult</tissue>
    </source>
</reference>
<organism evidence="2 3">
    <name type="scientific">Elysia chlorotica</name>
    <name type="common">Eastern emerald elysia</name>
    <name type="synonym">Sea slug</name>
    <dbReference type="NCBI Taxonomy" id="188477"/>
    <lineage>
        <taxon>Eukaryota</taxon>
        <taxon>Metazoa</taxon>
        <taxon>Spiralia</taxon>
        <taxon>Lophotrochozoa</taxon>
        <taxon>Mollusca</taxon>
        <taxon>Gastropoda</taxon>
        <taxon>Heterobranchia</taxon>
        <taxon>Euthyneura</taxon>
        <taxon>Panpulmonata</taxon>
        <taxon>Sacoglossa</taxon>
        <taxon>Placobranchoidea</taxon>
        <taxon>Plakobranchidae</taxon>
        <taxon>Elysia</taxon>
    </lineage>
</organism>
<proteinExistence type="predicted"/>
<evidence type="ECO:0000313" key="2">
    <source>
        <dbReference type="EMBL" id="RUS76561.1"/>
    </source>
</evidence>
<dbReference type="Proteomes" id="UP000271974">
    <property type="component" value="Unassembled WGS sequence"/>
</dbReference>
<feature type="compositionally biased region" description="Basic and acidic residues" evidence="1">
    <location>
        <begin position="140"/>
        <end position="155"/>
    </location>
</feature>
<dbReference type="EMBL" id="RQTK01000652">
    <property type="protein sequence ID" value="RUS76561.1"/>
    <property type="molecule type" value="Genomic_DNA"/>
</dbReference>
<feature type="compositionally biased region" description="Basic and acidic residues" evidence="1">
    <location>
        <begin position="1"/>
        <end position="10"/>
    </location>
</feature>
<accession>A0A3S0ZDP5</accession>